<evidence type="ECO:0000256" key="5">
    <source>
        <dbReference type="ARBA" id="ARBA00022989"/>
    </source>
</evidence>
<dbReference type="AlphaFoldDB" id="A0A1L3SV44"/>
<evidence type="ECO:0000256" key="4">
    <source>
        <dbReference type="ARBA" id="ARBA00022692"/>
    </source>
</evidence>
<comment type="similarity">
    <text evidence="2">Belongs to the DoxX family.</text>
</comment>
<feature type="transmembrane region" description="Helical" evidence="7">
    <location>
        <begin position="6"/>
        <end position="23"/>
    </location>
</feature>
<keyword evidence="4 7" id="KW-0812">Transmembrane</keyword>
<evidence type="ECO:0000256" key="7">
    <source>
        <dbReference type="SAM" id="Phobius"/>
    </source>
</evidence>
<evidence type="ECO:0000256" key="1">
    <source>
        <dbReference type="ARBA" id="ARBA00004651"/>
    </source>
</evidence>
<keyword evidence="6 7" id="KW-0472">Membrane</keyword>
<protein>
    <recommendedName>
        <fullName evidence="10">DoxX family protein</fullName>
    </recommendedName>
</protein>
<name>A0A1L3SV44_9HYPH</name>
<dbReference type="Pfam" id="PF07681">
    <property type="entry name" value="DoxX"/>
    <property type="match status" value="1"/>
</dbReference>
<evidence type="ECO:0000313" key="8">
    <source>
        <dbReference type="EMBL" id="APH73250.1"/>
    </source>
</evidence>
<dbReference type="PANTHER" id="PTHR33452">
    <property type="entry name" value="OXIDOREDUCTASE CATD-RELATED"/>
    <property type="match status" value="1"/>
</dbReference>
<dbReference type="KEGG" id="meso:BSQ44_19130"/>
<dbReference type="PANTHER" id="PTHR33452:SF1">
    <property type="entry name" value="INNER MEMBRANE PROTEIN YPHA-RELATED"/>
    <property type="match status" value="1"/>
</dbReference>
<keyword evidence="3" id="KW-1003">Cell membrane</keyword>
<comment type="subcellular location">
    <subcellularLocation>
        <location evidence="1">Cell membrane</location>
        <topology evidence="1">Multi-pass membrane protein</topology>
    </subcellularLocation>
</comment>
<gene>
    <name evidence="8" type="ORF">BSQ44_19130</name>
</gene>
<evidence type="ECO:0000256" key="6">
    <source>
        <dbReference type="ARBA" id="ARBA00023136"/>
    </source>
</evidence>
<dbReference type="STRING" id="1670800.BSQ44_19130"/>
<accession>A0A1L3SV44</accession>
<dbReference type="GO" id="GO:0005886">
    <property type="term" value="C:plasma membrane"/>
    <property type="evidence" value="ECO:0007669"/>
    <property type="project" value="UniProtKB-SubCell"/>
</dbReference>
<evidence type="ECO:0000256" key="2">
    <source>
        <dbReference type="ARBA" id="ARBA00006679"/>
    </source>
</evidence>
<evidence type="ECO:0000313" key="9">
    <source>
        <dbReference type="Proteomes" id="UP000182840"/>
    </source>
</evidence>
<dbReference type="Proteomes" id="UP000182840">
    <property type="component" value="Chromosome"/>
</dbReference>
<dbReference type="InterPro" id="IPR032808">
    <property type="entry name" value="DoxX"/>
</dbReference>
<keyword evidence="9" id="KW-1185">Reference proteome</keyword>
<dbReference type="OrthoDB" id="9810206at2"/>
<dbReference type="EMBL" id="CP018171">
    <property type="protein sequence ID" value="APH73250.1"/>
    <property type="molecule type" value="Genomic_DNA"/>
</dbReference>
<feature type="transmembrane region" description="Helical" evidence="7">
    <location>
        <begin position="35"/>
        <end position="64"/>
    </location>
</feature>
<organism evidence="8 9">
    <name type="scientific">Aquibium oceanicum</name>
    <dbReference type="NCBI Taxonomy" id="1670800"/>
    <lineage>
        <taxon>Bacteria</taxon>
        <taxon>Pseudomonadati</taxon>
        <taxon>Pseudomonadota</taxon>
        <taxon>Alphaproteobacteria</taxon>
        <taxon>Hyphomicrobiales</taxon>
        <taxon>Phyllobacteriaceae</taxon>
        <taxon>Aquibium</taxon>
    </lineage>
</organism>
<proteinExistence type="inferred from homology"/>
<dbReference type="RefSeq" id="WP_072606721.1">
    <property type="nucleotide sequence ID" value="NZ_CP018171.1"/>
</dbReference>
<reference evidence="9" key="1">
    <citation type="submission" date="2016-11" db="EMBL/GenBank/DDBJ databases">
        <title>Mesorhizobium oceanicum sp. nov., isolated from deep seawater in South China Sea.</title>
        <authorList>
            <person name="Fu G.-Y."/>
        </authorList>
    </citation>
    <scope>NUCLEOTIDE SEQUENCE [LARGE SCALE GENOMIC DNA]</scope>
    <source>
        <strain evidence="9">B7</strain>
    </source>
</reference>
<sequence length="133" mass="13805">MSNSAILLVARILLSFMFIMSGLSKFGGIEGTAGYIGSVGLPAPVLLAWAAALFETIAGIAILVGFQTKIAALLLAAFCVFAGFVFHFQPSDQMQMISFMKNLTIAGGFLTLWVAGPGSISVDARRGGTLATA</sequence>
<feature type="transmembrane region" description="Helical" evidence="7">
    <location>
        <begin position="70"/>
        <end position="88"/>
    </location>
</feature>
<evidence type="ECO:0008006" key="10">
    <source>
        <dbReference type="Google" id="ProtNLM"/>
    </source>
</evidence>
<evidence type="ECO:0000256" key="3">
    <source>
        <dbReference type="ARBA" id="ARBA00022475"/>
    </source>
</evidence>
<dbReference type="InterPro" id="IPR051907">
    <property type="entry name" value="DoxX-like_oxidoreductase"/>
</dbReference>
<feature type="transmembrane region" description="Helical" evidence="7">
    <location>
        <begin position="100"/>
        <end position="120"/>
    </location>
</feature>
<keyword evidence="5 7" id="KW-1133">Transmembrane helix</keyword>